<dbReference type="EMBL" id="JAKCXM010000119">
    <property type="protein sequence ID" value="KAJ0401772.1"/>
    <property type="molecule type" value="Genomic_DNA"/>
</dbReference>
<evidence type="ECO:0000313" key="2">
    <source>
        <dbReference type="EMBL" id="KAJ0401772.1"/>
    </source>
</evidence>
<keyword evidence="3" id="KW-1185">Reference proteome</keyword>
<comment type="caution">
    <text evidence="2">The sequence shown here is derived from an EMBL/GenBank/DDBJ whole genome shotgun (WGS) entry which is preliminary data.</text>
</comment>
<evidence type="ECO:0000313" key="3">
    <source>
        <dbReference type="Proteomes" id="UP001209570"/>
    </source>
</evidence>
<name>A0AAD5MBK1_PYTIN</name>
<reference evidence="2" key="1">
    <citation type="submission" date="2021-12" db="EMBL/GenBank/DDBJ databases">
        <title>Prjna785345.</title>
        <authorList>
            <person name="Rujirawat T."/>
            <person name="Krajaejun T."/>
        </authorList>
    </citation>
    <scope>NUCLEOTIDE SEQUENCE</scope>
    <source>
        <strain evidence="2">Pi057C3</strain>
    </source>
</reference>
<protein>
    <submittedName>
        <fullName evidence="2">Uncharacterized protein</fullName>
    </submittedName>
</protein>
<proteinExistence type="predicted"/>
<evidence type="ECO:0000256" key="1">
    <source>
        <dbReference type="SAM" id="MobiDB-lite"/>
    </source>
</evidence>
<gene>
    <name evidence="2" type="ORF">P43SY_009956</name>
</gene>
<dbReference type="AlphaFoldDB" id="A0AAD5MBK1"/>
<accession>A0AAD5MBK1</accession>
<feature type="region of interest" description="Disordered" evidence="1">
    <location>
        <begin position="99"/>
        <end position="158"/>
    </location>
</feature>
<sequence length="158" mass="17347">MLYPSASAIISSGISSPCPTPGCARQVKAPPELGMGCHAASHATKTGVMFVNRKEQKVLILLRRNGWTEEALQNLVDLEKDEAVKKKMKKVTKDLHRFNVSSAPGTPTKFHQLSYDADLPRRSNNADQDVSLQPLAQPLLANEPYRGMSDVDMSDDDL</sequence>
<feature type="compositionally biased region" description="Polar residues" evidence="1">
    <location>
        <begin position="122"/>
        <end position="131"/>
    </location>
</feature>
<dbReference type="Proteomes" id="UP001209570">
    <property type="component" value="Unassembled WGS sequence"/>
</dbReference>
<feature type="compositionally biased region" description="Polar residues" evidence="1">
    <location>
        <begin position="99"/>
        <end position="111"/>
    </location>
</feature>
<organism evidence="2 3">
    <name type="scientific">Pythium insidiosum</name>
    <name type="common">Pythiosis disease agent</name>
    <dbReference type="NCBI Taxonomy" id="114742"/>
    <lineage>
        <taxon>Eukaryota</taxon>
        <taxon>Sar</taxon>
        <taxon>Stramenopiles</taxon>
        <taxon>Oomycota</taxon>
        <taxon>Peronosporomycetes</taxon>
        <taxon>Pythiales</taxon>
        <taxon>Pythiaceae</taxon>
        <taxon>Pythium</taxon>
    </lineage>
</organism>